<dbReference type="PANTHER" id="PTHR13137">
    <property type="entry name" value="DC11 ACN9 HOMOLOG"/>
    <property type="match status" value="1"/>
</dbReference>
<comment type="subunit">
    <text evidence="6">Interacts with the iron-sulfur protein subunit within the SDH catalytic dimer.</text>
</comment>
<comment type="function">
    <text evidence="6">Plays an essential role in the assembly of succinate dehydrogenase (SDH), an enzyme complex (also referred to as respiratory complex II) that is a component of both the tricarboxylic acid (TCA) cycle and the mitochondrial electron transport chain, and which couples the oxidation of succinate to fumarate with the reduction of ubiquinone (coenzyme Q) to ubiquinol. Promotes maturation of the iron-sulfur protein subunit of the SDH catalytic dimer, protecting it from the deleterious effects of oxidants. May act together with SDHAF1.</text>
</comment>
<evidence type="ECO:0000256" key="2">
    <source>
        <dbReference type="ARBA" id="ARBA00006020"/>
    </source>
</evidence>
<keyword evidence="3" id="KW-0809">Transit peptide</keyword>
<keyword evidence="5 6" id="KW-0143">Chaperone</keyword>
<dbReference type="Proteomes" id="UP000094565">
    <property type="component" value="Chromosome 1"/>
</dbReference>
<dbReference type="Pfam" id="PF13233">
    <property type="entry name" value="Complex1_LYR_2"/>
    <property type="match status" value="1"/>
</dbReference>
<dbReference type="OrthoDB" id="278329at2759"/>
<evidence type="ECO:0000256" key="6">
    <source>
        <dbReference type="RuleBase" id="RU368039"/>
    </source>
</evidence>
<organism evidence="7 8">
    <name type="scientific">Komagataella pastoris</name>
    <name type="common">Yeast</name>
    <name type="synonym">Pichia pastoris</name>
    <dbReference type="NCBI Taxonomy" id="4922"/>
    <lineage>
        <taxon>Eukaryota</taxon>
        <taxon>Fungi</taxon>
        <taxon>Dikarya</taxon>
        <taxon>Ascomycota</taxon>
        <taxon>Saccharomycotina</taxon>
        <taxon>Pichiomycetes</taxon>
        <taxon>Pichiales</taxon>
        <taxon>Pichiaceae</taxon>
        <taxon>Komagataella</taxon>
    </lineage>
</organism>
<keyword evidence="4 6" id="KW-0496">Mitochondrion</keyword>
<reference evidence="7 8" key="1">
    <citation type="submission" date="2016-02" db="EMBL/GenBank/DDBJ databases">
        <title>Comparative genomic and transcriptomic foundation for Pichia pastoris.</title>
        <authorList>
            <person name="Love K.R."/>
            <person name="Shah K.A."/>
            <person name="Whittaker C.A."/>
            <person name="Wu J."/>
            <person name="Bartlett M.C."/>
            <person name="Ma D."/>
            <person name="Leeson R.L."/>
            <person name="Priest M."/>
            <person name="Young S.K."/>
            <person name="Love J.C."/>
        </authorList>
    </citation>
    <scope>NUCLEOTIDE SEQUENCE [LARGE SCALE GENOMIC DNA]</scope>
    <source>
        <strain evidence="7 8">ATCC 28485</strain>
    </source>
</reference>
<evidence type="ECO:0000313" key="7">
    <source>
        <dbReference type="EMBL" id="ANZ74275.1"/>
    </source>
</evidence>
<dbReference type="CDD" id="cd20270">
    <property type="entry name" value="Complex1_LYR_SDHAF3_LYRM10"/>
    <property type="match status" value="1"/>
</dbReference>
<dbReference type="GO" id="GO:0006105">
    <property type="term" value="P:succinate metabolic process"/>
    <property type="evidence" value="ECO:0007669"/>
    <property type="project" value="TreeGrafter"/>
</dbReference>
<dbReference type="GO" id="GO:0005758">
    <property type="term" value="C:mitochondrial intermembrane space"/>
    <property type="evidence" value="ECO:0007669"/>
    <property type="project" value="TreeGrafter"/>
</dbReference>
<comment type="similarity">
    <text evidence="2 6">Belongs to the complex I LYR family. SDHAF3 subfamily.</text>
</comment>
<gene>
    <name evidence="7" type="ORF">ATY40_BA7501187</name>
</gene>
<dbReference type="GO" id="GO:0034553">
    <property type="term" value="P:mitochondrial respiratory chain complex II assembly"/>
    <property type="evidence" value="ECO:0007669"/>
    <property type="project" value="UniProtKB-UniRule"/>
</dbReference>
<comment type="subcellular location">
    <subcellularLocation>
        <location evidence="1 6">Mitochondrion matrix</location>
    </subcellularLocation>
</comment>
<dbReference type="EMBL" id="CP014584">
    <property type="protein sequence ID" value="ANZ74275.1"/>
    <property type="molecule type" value="Genomic_DNA"/>
</dbReference>
<dbReference type="PANTHER" id="PTHR13137:SF6">
    <property type="entry name" value="SUCCINATE DEHYDROGENASE ASSEMBLY FACTOR 3, MITOCHONDRIAL"/>
    <property type="match status" value="1"/>
</dbReference>
<evidence type="ECO:0000256" key="1">
    <source>
        <dbReference type="ARBA" id="ARBA00004305"/>
    </source>
</evidence>
<sequence>MLKGKKSPLLPPLKLFREILRAHRQLPALQRSLGDSYVKQEFKLHKNADNPIHIVGFLQSWQDYLQMISEGQWKDYKLSKQELDKMSPEQVGQLYELMKETQNF</sequence>
<name>A0A1B2J8P3_PICPA</name>
<dbReference type="InterPro" id="IPR008381">
    <property type="entry name" value="SDHAF3/Sdh7"/>
</dbReference>
<dbReference type="GO" id="GO:0005759">
    <property type="term" value="C:mitochondrial matrix"/>
    <property type="evidence" value="ECO:0007669"/>
    <property type="project" value="UniProtKB-SubCell"/>
</dbReference>
<keyword evidence="8" id="KW-1185">Reference proteome</keyword>
<evidence type="ECO:0000313" key="8">
    <source>
        <dbReference type="Proteomes" id="UP000094565"/>
    </source>
</evidence>
<evidence type="ECO:0000256" key="5">
    <source>
        <dbReference type="ARBA" id="ARBA00023186"/>
    </source>
</evidence>
<evidence type="ECO:0000256" key="3">
    <source>
        <dbReference type="ARBA" id="ARBA00022946"/>
    </source>
</evidence>
<dbReference type="AlphaFoldDB" id="A0A1B2J8P3"/>
<proteinExistence type="inferred from homology"/>
<accession>A0A1B2J8P3</accession>
<evidence type="ECO:0000256" key="4">
    <source>
        <dbReference type="ARBA" id="ARBA00023128"/>
    </source>
</evidence>
<protein>
    <recommendedName>
        <fullName evidence="6">Succinate dehydrogenase assembly factor 3</fullName>
        <shortName evidence="6">SDH assembly factor 3</shortName>
        <shortName evidence="6">SDHAF3</shortName>
    </recommendedName>
</protein>